<evidence type="ECO:0000256" key="4">
    <source>
        <dbReference type="ARBA" id="ARBA00022692"/>
    </source>
</evidence>
<evidence type="ECO:0000256" key="9">
    <source>
        <dbReference type="ARBA" id="ARBA00023136"/>
    </source>
</evidence>
<evidence type="ECO:0000256" key="5">
    <source>
        <dbReference type="ARBA" id="ARBA00022737"/>
    </source>
</evidence>
<gene>
    <name evidence="13" type="ORF">ElyMa_000926100</name>
</gene>
<dbReference type="Pfam" id="PF00153">
    <property type="entry name" value="Mito_carr"/>
    <property type="match status" value="4"/>
</dbReference>
<keyword evidence="5" id="KW-0677">Repeat</keyword>
<evidence type="ECO:0000256" key="3">
    <source>
        <dbReference type="ARBA" id="ARBA00022448"/>
    </source>
</evidence>
<keyword evidence="6" id="KW-0999">Mitochondrion inner membrane</keyword>
<organism evidence="13 14">
    <name type="scientific">Elysia marginata</name>
    <dbReference type="NCBI Taxonomy" id="1093978"/>
    <lineage>
        <taxon>Eukaryota</taxon>
        <taxon>Metazoa</taxon>
        <taxon>Spiralia</taxon>
        <taxon>Lophotrochozoa</taxon>
        <taxon>Mollusca</taxon>
        <taxon>Gastropoda</taxon>
        <taxon>Heterobranchia</taxon>
        <taxon>Euthyneura</taxon>
        <taxon>Panpulmonata</taxon>
        <taxon>Sacoglossa</taxon>
        <taxon>Placobranchoidea</taxon>
        <taxon>Plakobranchidae</taxon>
        <taxon>Elysia</taxon>
    </lineage>
</organism>
<dbReference type="GO" id="GO:0005743">
    <property type="term" value="C:mitochondrial inner membrane"/>
    <property type="evidence" value="ECO:0007669"/>
    <property type="project" value="UniProtKB-SubCell"/>
</dbReference>
<protein>
    <submittedName>
        <fullName evidence="13">Solute carrier family 25 member 36</fullName>
    </submittedName>
</protein>
<dbReference type="Proteomes" id="UP000762676">
    <property type="component" value="Unassembled WGS sequence"/>
</dbReference>
<dbReference type="Gene3D" id="1.50.40.10">
    <property type="entry name" value="Mitochondrial carrier domain"/>
    <property type="match status" value="2"/>
</dbReference>
<comment type="subcellular location">
    <subcellularLocation>
        <location evidence="1">Mitochondrion inner membrane</location>
        <topology evidence="1">Multi-pass membrane protein</topology>
    </subcellularLocation>
</comment>
<dbReference type="PANTHER" id="PTHR45829:SF4">
    <property type="entry name" value="MITOCHONDRIAL CARRIER PROTEIN RIM2"/>
    <property type="match status" value="1"/>
</dbReference>
<feature type="region of interest" description="Disordered" evidence="12">
    <location>
        <begin position="323"/>
        <end position="369"/>
    </location>
</feature>
<proteinExistence type="inferred from homology"/>
<keyword evidence="3 11" id="KW-0813">Transport</keyword>
<dbReference type="SUPFAM" id="SSF103506">
    <property type="entry name" value="Mitochondrial carrier"/>
    <property type="match status" value="2"/>
</dbReference>
<accession>A0AAV4H8Y9</accession>
<dbReference type="PANTHER" id="PTHR45829">
    <property type="entry name" value="MITOCHONDRIAL CARRIER PROTEIN RIM2"/>
    <property type="match status" value="1"/>
</dbReference>
<keyword evidence="8" id="KW-0496">Mitochondrion</keyword>
<comment type="similarity">
    <text evidence="2 11">Belongs to the mitochondrial carrier (TC 2.A.29) family.</text>
</comment>
<evidence type="ECO:0000256" key="2">
    <source>
        <dbReference type="ARBA" id="ARBA00006375"/>
    </source>
</evidence>
<dbReference type="EMBL" id="BMAT01001888">
    <property type="protein sequence ID" value="GFR94718.1"/>
    <property type="molecule type" value="Genomic_DNA"/>
</dbReference>
<evidence type="ECO:0000313" key="13">
    <source>
        <dbReference type="EMBL" id="GFR94718.1"/>
    </source>
</evidence>
<keyword evidence="14" id="KW-1185">Reference proteome</keyword>
<dbReference type="InterPro" id="IPR018108">
    <property type="entry name" value="MCP_transmembrane"/>
</dbReference>
<feature type="repeat" description="Solcar" evidence="10">
    <location>
        <begin position="77"/>
        <end position="205"/>
    </location>
</feature>
<feature type="repeat" description="Solcar" evidence="10">
    <location>
        <begin position="382"/>
        <end position="466"/>
    </location>
</feature>
<reference evidence="13 14" key="1">
    <citation type="journal article" date="2021" name="Elife">
        <title>Chloroplast acquisition without the gene transfer in kleptoplastic sea slugs, Plakobranchus ocellatus.</title>
        <authorList>
            <person name="Maeda T."/>
            <person name="Takahashi S."/>
            <person name="Yoshida T."/>
            <person name="Shimamura S."/>
            <person name="Takaki Y."/>
            <person name="Nagai Y."/>
            <person name="Toyoda A."/>
            <person name="Suzuki Y."/>
            <person name="Arimoto A."/>
            <person name="Ishii H."/>
            <person name="Satoh N."/>
            <person name="Nishiyama T."/>
            <person name="Hasebe M."/>
            <person name="Maruyama T."/>
            <person name="Minagawa J."/>
            <person name="Obokata J."/>
            <person name="Shigenobu S."/>
        </authorList>
    </citation>
    <scope>NUCLEOTIDE SEQUENCE [LARGE SCALE GENOMIC DNA]</scope>
</reference>
<feature type="compositionally biased region" description="Low complexity" evidence="12">
    <location>
        <begin position="323"/>
        <end position="350"/>
    </location>
</feature>
<keyword evidence="7" id="KW-1133">Transmembrane helix</keyword>
<keyword evidence="9 10" id="KW-0472">Membrane</keyword>
<feature type="repeat" description="Solcar" evidence="10">
    <location>
        <begin position="213"/>
        <end position="298"/>
    </location>
</feature>
<evidence type="ECO:0000256" key="7">
    <source>
        <dbReference type="ARBA" id="ARBA00022989"/>
    </source>
</evidence>
<dbReference type="GO" id="GO:0015218">
    <property type="term" value="F:pyrimidine nucleotide transmembrane transporter activity"/>
    <property type="evidence" value="ECO:0007669"/>
    <property type="project" value="InterPro"/>
</dbReference>
<dbReference type="AlphaFoldDB" id="A0AAV4H8Y9"/>
<evidence type="ECO:0000256" key="12">
    <source>
        <dbReference type="SAM" id="MobiDB-lite"/>
    </source>
</evidence>
<comment type="caution">
    <text evidence="13">The sequence shown here is derived from an EMBL/GenBank/DDBJ whole genome shotgun (WGS) entry which is preliminary data.</text>
</comment>
<dbReference type="PROSITE" id="PS50920">
    <property type="entry name" value="SOLCAR"/>
    <property type="match status" value="3"/>
</dbReference>
<evidence type="ECO:0000256" key="6">
    <source>
        <dbReference type="ARBA" id="ARBA00022792"/>
    </source>
</evidence>
<name>A0AAV4H8Y9_9GAST</name>
<keyword evidence="4 10" id="KW-0812">Transmembrane</keyword>
<dbReference type="GO" id="GO:1990519">
    <property type="term" value="P:pyrimidine nucleotide import into mitochondrion"/>
    <property type="evidence" value="ECO:0007669"/>
    <property type="project" value="TreeGrafter"/>
</dbReference>
<dbReference type="InterPro" id="IPR049562">
    <property type="entry name" value="SLC25A33/36-like"/>
</dbReference>
<dbReference type="InterPro" id="IPR023395">
    <property type="entry name" value="MCP_dom_sf"/>
</dbReference>
<evidence type="ECO:0000256" key="10">
    <source>
        <dbReference type="PROSITE-ProRule" id="PRU00282"/>
    </source>
</evidence>
<evidence type="ECO:0000256" key="1">
    <source>
        <dbReference type="ARBA" id="ARBA00004448"/>
    </source>
</evidence>
<evidence type="ECO:0000256" key="8">
    <source>
        <dbReference type="ARBA" id="ARBA00023128"/>
    </source>
</evidence>
<evidence type="ECO:0000313" key="14">
    <source>
        <dbReference type="Proteomes" id="UP000762676"/>
    </source>
</evidence>
<evidence type="ECO:0000256" key="11">
    <source>
        <dbReference type="RuleBase" id="RU000488"/>
    </source>
</evidence>
<sequence>MMIVVVVVVLVVVVIVVLVVVAAAAIDRQLTVSGSNFQRRYETLPRRPCPSTETLKVIGQEVKPAVNAMHERNVKFMQKNIKMFTPGTAGTTGAVLTCPLEVVKTRLQSSVSSFVQVNVHAALRLLPQQQVVTISTHNVHLSVGAESMLTQAKPRQSSHGLVLCLRHIVKTEGVRGLFKGLGPTLVGVAPSRAIYFGAYANSKQLLNTMVTPETHFVHLCSAIAAGVSAATCTNPIWFVKTRLQLDQKTEGKLTCRECVRRIYREHGLRGFYKGISASYFGVSETVIHLVIYETIKGYLQQAKQTAATHDRLSAAAVASTSSSSYASSSSSSSSPLSSSSPSSTNTTVSSRVHAKGTEDADSSANSNSSFSLTSAKEAFLASDYLKFMLAGACSKTFATTLCYPHEVARTRLREEGSRYRSFFQTLFLVFKEEGRAGLYRGLSTQLIRQIPNTAIVMATYEAVVHLLMPEE</sequence>